<keyword evidence="2" id="KW-1185">Reference proteome</keyword>
<gene>
    <name evidence="1" type="ORF">N0V87_010354</name>
</gene>
<evidence type="ECO:0000313" key="1">
    <source>
        <dbReference type="EMBL" id="KAJ4330036.1"/>
    </source>
</evidence>
<comment type="caution">
    <text evidence="1">The sequence shown here is derived from an EMBL/GenBank/DDBJ whole genome shotgun (WGS) entry which is preliminary data.</text>
</comment>
<accession>A0A9W8WPG3</accession>
<dbReference type="EMBL" id="JAPEUV010000235">
    <property type="protein sequence ID" value="KAJ4330036.1"/>
    <property type="molecule type" value="Genomic_DNA"/>
</dbReference>
<dbReference type="AlphaFoldDB" id="A0A9W8WPG3"/>
<evidence type="ECO:0000313" key="2">
    <source>
        <dbReference type="Proteomes" id="UP001140562"/>
    </source>
</evidence>
<dbReference type="OrthoDB" id="3797690at2759"/>
<name>A0A9W8WPG3_9PLEO</name>
<sequence>MGKRRTINDLVFEALGSSFNRKDFVLCEKEINSYKEKLWSKSSPVDKEKLEDYLDHATLATLKYLEHPTVSARMQNDVKHLKIELRNIKQITGKDVTTTAGQILDVPSLWVEFMNEQLAAVEKFGKDWLNERIKEAETLYASHMNFLKKKLVQLKHDEKKPAAVKDRDNKTNKLMLEVKQKMNAANKAVRDEDAARKVVKDIEDKIDKEPKQAQKIAIRKKEDLEGKKKLLDSAEKVHLEALKAKSLKDREMHILWPQAVQTLIDNAKAVQDQLAAYKLAVAKVKMPKAA</sequence>
<reference evidence="1" key="1">
    <citation type="submission" date="2022-10" db="EMBL/GenBank/DDBJ databases">
        <title>Tapping the CABI collections for fungal endophytes: first genome assemblies for Collariella, Neodidymelliopsis, Ascochyta clinopodiicola, Didymella pomorum, Didymosphaeria variabile, Neocosmospora piperis and Neocucurbitaria cava.</title>
        <authorList>
            <person name="Hill R."/>
        </authorList>
    </citation>
    <scope>NUCLEOTIDE SEQUENCE</scope>
    <source>
        <strain evidence="1">IMI 360193</strain>
    </source>
</reference>
<dbReference type="Proteomes" id="UP001140562">
    <property type="component" value="Unassembled WGS sequence"/>
</dbReference>
<organism evidence="1 2">
    <name type="scientific">Didymella glomerata</name>
    <dbReference type="NCBI Taxonomy" id="749621"/>
    <lineage>
        <taxon>Eukaryota</taxon>
        <taxon>Fungi</taxon>
        <taxon>Dikarya</taxon>
        <taxon>Ascomycota</taxon>
        <taxon>Pezizomycotina</taxon>
        <taxon>Dothideomycetes</taxon>
        <taxon>Pleosporomycetidae</taxon>
        <taxon>Pleosporales</taxon>
        <taxon>Pleosporineae</taxon>
        <taxon>Didymellaceae</taxon>
        <taxon>Didymella</taxon>
    </lineage>
</organism>
<proteinExistence type="predicted"/>
<protein>
    <submittedName>
        <fullName evidence="1">Uncharacterized protein</fullName>
    </submittedName>
</protein>